<keyword evidence="2" id="KW-0456">Lyase</keyword>
<reference evidence="2 3" key="1">
    <citation type="submission" date="2019-10" db="EMBL/GenBank/DDBJ databases">
        <title>Genome sequencing of Lactobacillus fructivorans.</title>
        <authorList>
            <person name="Kim K."/>
        </authorList>
    </citation>
    <scope>NUCLEOTIDE SEQUENCE [LARGE SCALE GENOMIC DNA]</scope>
    <source>
        <strain evidence="2 3">LF543</strain>
    </source>
</reference>
<dbReference type="EMBL" id="CP045562">
    <property type="protein sequence ID" value="QFX92343.1"/>
    <property type="molecule type" value="Genomic_DNA"/>
</dbReference>
<organism evidence="2 3">
    <name type="scientific">Fructilactobacillus fructivorans</name>
    <dbReference type="NCBI Taxonomy" id="1614"/>
    <lineage>
        <taxon>Bacteria</taxon>
        <taxon>Bacillati</taxon>
        <taxon>Bacillota</taxon>
        <taxon>Bacilli</taxon>
        <taxon>Lactobacillales</taxon>
        <taxon>Lactobacillaceae</taxon>
        <taxon>Fructilactobacillus</taxon>
    </lineage>
</organism>
<dbReference type="RefSeq" id="WP_010022639.1">
    <property type="nucleotide sequence ID" value="NZ_AZDS01000005.1"/>
</dbReference>
<evidence type="ECO:0000313" key="2">
    <source>
        <dbReference type="EMBL" id="QFX92343.1"/>
    </source>
</evidence>
<accession>A0AAE6P0Y2</accession>
<dbReference type="PROSITE" id="PS51819">
    <property type="entry name" value="VOC"/>
    <property type="match status" value="1"/>
</dbReference>
<proteinExistence type="predicted"/>
<dbReference type="Pfam" id="PF00903">
    <property type="entry name" value="Glyoxalase"/>
    <property type="match status" value="1"/>
</dbReference>
<feature type="domain" description="VOC" evidence="1">
    <location>
        <begin position="5"/>
        <end position="124"/>
    </location>
</feature>
<dbReference type="KEGG" id="lfv:LF543_01580"/>
<dbReference type="InterPro" id="IPR037523">
    <property type="entry name" value="VOC_core"/>
</dbReference>
<gene>
    <name evidence="2" type="ORF">LF543_01580</name>
</gene>
<dbReference type="Gene3D" id="3.10.180.10">
    <property type="entry name" value="2,3-Dihydroxybiphenyl 1,2-Dioxygenase, domain 1"/>
    <property type="match status" value="1"/>
</dbReference>
<dbReference type="InterPro" id="IPR029068">
    <property type="entry name" value="Glyas_Bleomycin-R_OHBP_Dase"/>
</dbReference>
<dbReference type="AlphaFoldDB" id="A0AAE6P0Y2"/>
<dbReference type="Proteomes" id="UP000327194">
    <property type="component" value="Chromosome"/>
</dbReference>
<dbReference type="InterPro" id="IPR004360">
    <property type="entry name" value="Glyas_Fos-R_dOase_dom"/>
</dbReference>
<dbReference type="GO" id="GO:0016829">
    <property type="term" value="F:lyase activity"/>
    <property type="evidence" value="ECO:0007669"/>
    <property type="project" value="UniProtKB-KW"/>
</dbReference>
<name>A0AAE6P0Y2_9LACO</name>
<dbReference type="SUPFAM" id="SSF54593">
    <property type="entry name" value="Glyoxalase/Bleomycin resistance protein/Dihydroxybiphenyl dioxygenase"/>
    <property type="match status" value="1"/>
</dbReference>
<protein>
    <submittedName>
        <fullName evidence="2">Lactoylglutathione lyase</fullName>
    </submittedName>
</protein>
<evidence type="ECO:0000313" key="3">
    <source>
        <dbReference type="Proteomes" id="UP000327194"/>
    </source>
</evidence>
<evidence type="ECO:0000259" key="1">
    <source>
        <dbReference type="PROSITE" id="PS51819"/>
    </source>
</evidence>
<sequence length="126" mass="14251">MKIKDIDHITLSVNDIEKSMRFYHEVLDLPVVVETESRIEFQLGHQRLVCVTANDDNVKPAHPTPGSTSFSVVVRDPLASIQSHLANYFVPIIAGPLESQGHNGKMNSLFINDPDKNLIEIREYQR</sequence>